<reference evidence="3" key="1">
    <citation type="journal article" date="2015" name="Nature">
        <title>Complex archaea that bridge the gap between prokaryotes and eukaryotes.</title>
        <authorList>
            <person name="Spang A."/>
            <person name="Saw J.H."/>
            <person name="Jorgensen S.L."/>
            <person name="Zaremba-Niedzwiedzka K."/>
            <person name="Martijn J."/>
            <person name="Lind A.E."/>
            <person name="van Eijk R."/>
            <person name="Schleper C."/>
            <person name="Guy L."/>
            <person name="Ettema T.J."/>
        </authorList>
    </citation>
    <scope>NUCLEOTIDE SEQUENCE</scope>
</reference>
<feature type="domain" description="Peptidase S24/S26A/S26B/S26C" evidence="2">
    <location>
        <begin position="148"/>
        <end position="228"/>
    </location>
</feature>
<feature type="non-terminal residue" evidence="3">
    <location>
        <position position="231"/>
    </location>
</feature>
<dbReference type="InterPro" id="IPR015927">
    <property type="entry name" value="Peptidase_S24_S26A/B/C"/>
</dbReference>
<feature type="region of interest" description="Disordered" evidence="1">
    <location>
        <begin position="1"/>
        <end position="45"/>
    </location>
</feature>
<evidence type="ECO:0000313" key="3">
    <source>
        <dbReference type="EMBL" id="KKK80252.1"/>
    </source>
</evidence>
<dbReference type="CDD" id="cd06529">
    <property type="entry name" value="S24_LexA-like"/>
    <property type="match status" value="1"/>
</dbReference>
<organism evidence="3">
    <name type="scientific">marine sediment metagenome</name>
    <dbReference type="NCBI Taxonomy" id="412755"/>
    <lineage>
        <taxon>unclassified sequences</taxon>
        <taxon>metagenomes</taxon>
        <taxon>ecological metagenomes</taxon>
    </lineage>
</organism>
<dbReference type="Pfam" id="PF00717">
    <property type="entry name" value="Peptidase_S24"/>
    <property type="match status" value="1"/>
</dbReference>
<dbReference type="AlphaFoldDB" id="A0A0F8YFR3"/>
<protein>
    <recommendedName>
        <fullName evidence="2">Peptidase S24/S26A/S26B/S26C domain-containing protein</fullName>
    </recommendedName>
</protein>
<dbReference type="Gene3D" id="2.10.109.10">
    <property type="entry name" value="Umud Fragment, subunit A"/>
    <property type="match status" value="1"/>
</dbReference>
<evidence type="ECO:0000259" key="2">
    <source>
        <dbReference type="Pfam" id="PF00717"/>
    </source>
</evidence>
<feature type="compositionally biased region" description="Pro residues" evidence="1">
    <location>
        <begin position="21"/>
        <end position="33"/>
    </location>
</feature>
<accession>A0A0F8YFR3</accession>
<gene>
    <name evidence="3" type="ORF">LCGC14_2825360</name>
</gene>
<proteinExistence type="predicted"/>
<sequence length="231" mass="24778">MGFPQKDVGRRSQQGIEKELPGPPDAPKSAPDPDPARTTAGRKTWIPILGRSAAGVSHFWCETENGQTKGLTTLMDLIERHAGGDENSWVFQSSSTVMEEASGVATGRKTARKETVQIITLREPITWGKPGDGGVVEFVASEGLKMEYPDAFAVRIDGESMSPEIRHGNLVVLSTSQVAVPGRAAVVQLAGAIGVTCKLYHPTARGAHLVPINEQFPPSVVESDDIQWALQ</sequence>
<name>A0A0F8YFR3_9ZZZZ</name>
<dbReference type="InterPro" id="IPR036286">
    <property type="entry name" value="LexA/Signal_pep-like_sf"/>
</dbReference>
<dbReference type="SUPFAM" id="SSF51306">
    <property type="entry name" value="LexA/Signal peptidase"/>
    <property type="match status" value="1"/>
</dbReference>
<dbReference type="InterPro" id="IPR039418">
    <property type="entry name" value="LexA-like"/>
</dbReference>
<evidence type="ECO:0000256" key="1">
    <source>
        <dbReference type="SAM" id="MobiDB-lite"/>
    </source>
</evidence>
<comment type="caution">
    <text evidence="3">The sequence shown here is derived from an EMBL/GenBank/DDBJ whole genome shotgun (WGS) entry which is preliminary data.</text>
</comment>
<dbReference type="EMBL" id="LAZR01053667">
    <property type="protein sequence ID" value="KKK80252.1"/>
    <property type="molecule type" value="Genomic_DNA"/>
</dbReference>